<proteinExistence type="predicted"/>
<reference evidence="2 3" key="2">
    <citation type="submission" date="2018-03" db="EMBL/GenBank/DDBJ databases">
        <title>The ancient ancestry and fast evolution of plastids.</title>
        <authorList>
            <person name="Moore K.R."/>
            <person name="Magnabosco C."/>
            <person name="Momper L."/>
            <person name="Gold D.A."/>
            <person name="Bosak T."/>
            <person name="Fournier G.P."/>
        </authorList>
    </citation>
    <scope>NUCLEOTIDE SEQUENCE [LARGE SCALE GENOMIC DNA]</scope>
    <source>
        <strain evidence="2 3">ULC007</strain>
    </source>
</reference>
<dbReference type="InterPro" id="IPR049578">
    <property type="entry name" value="CAXIP1-like_GIY-YIG_dom"/>
</dbReference>
<dbReference type="RefSeq" id="WP_073069517.1">
    <property type="nucleotide sequence ID" value="NZ_MPPI01000002.1"/>
</dbReference>
<name>A0A2T1DMF9_9CYAN</name>
<evidence type="ECO:0000313" key="2">
    <source>
        <dbReference type="EMBL" id="PSB21669.1"/>
    </source>
</evidence>
<gene>
    <name evidence="2" type="ORF">C7B65_03565</name>
</gene>
<accession>A0A2T1DMF9</accession>
<keyword evidence="3" id="KW-1185">Reference proteome</keyword>
<sequence>MEADNSVAIEHQNVPQAHQGLHSFLYSSDDEHTETTTSAPNLESQGNEVMSVVDWSAQAVNAKIAGVYAVFDRSLQLQYVGYSRNVPLSLSGHVSQVGDETCAFLRLKTFKFPKREEMEQLRDAWIAENGEVPSGNGDESDRWAGTVGEAAKLVMSAADREAYEEKKLKLRKAMADQALSKESDQLSTSEAERRQNLEAAVENDDWSAVIQQSQKAGEP</sequence>
<dbReference type="STRING" id="1920490.GCA_001895925_01701"/>
<dbReference type="Proteomes" id="UP000238634">
    <property type="component" value="Unassembled WGS sequence"/>
</dbReference>
<feature type="compositionally biased region" description="Polar residues" evidence="1">
    <location>
        <begin position="209"/>
        <end position="219"/>
    </location>
</feature>
<organism evidence="2 3">
    <name type="scientific">Phormidesmis priestleyi ULC007</name>
    <dbReference type="NCBI Taxonomy" id="1920490"/>
    <lineage>
        <taxon>Bacteria</taxon>
        <taxon>Bacillati</taxon>
        <taxon>Cyanobacteriota</taxon>
        <taxon>Cyanophyceae</taxon>
        <taxon>Leptolyngbyales</taxon>
        <taxon>Leptolyngbyaceae</taxon>
        <taxon>Phormidesmis</taxon>
    </lineage>
</organism>
<feature type="compositionally biased region" description="Basic and acidic residues" evidence="1">
    <location>
        <begin position="179"/>
        <end position="196"/>
    </location>
</feature>
<evidence type="ECO:0008006" key="4">
    <source>
        <dbReference type="Google" id="ProtNLM"/>
    </source>
</evidence>
<protein>
    <recommendedName>
        <fullName evidence="4">GIY-YIG nuclease family protein</fullName>
    </recommendedName>
</protein>
<dbReference type="AlphaFoldDB" id="A0A2T1DMF9"/>
<dbReference type="OrthoDB" id="571188at2"/>
<reference evidence="2 3" key="1">
    <citation type="submission" date="2018-02" db="EMBL/GenBank/DDBJ databases">
        <authorList>
            <person name="Cohen D.B."/>
            <person name="Kent A.D."/>
        </authorList>
    </citation>
    <scope>NUCLEOTIDE SEQUENCE [LARGE SCALE GENOMIC DNA]</scope>
    <source>
        <strain evidence="2 3">ULC007</strain>
    </source>
</reference>
<dbReference type="CDD" id="cd10450">
    <property type="entry name" value="GIY-YIG_AtGrxS16_like"/>
    <property type="match status" value="1"/>
</dbReference>
<feature type="region of interest" description="Disordered" evidence="1">
    <location>
        <begin position="178"/>
        <end position="219"/>
    </location>
</feature>
<comment type="caution">
    <text evidence="2">The sequence shown here is derived from an EMBL/GenBank/DDBJ whole genome shotgun (WGS) entry which is preliminary data.</text>
</comment>
<evidence type="ECO:0000313" key="3">
    <source>
        <dbReference type="Proteomes" id="UP000238634"/>
    </source>
</evidence>
<evidence type="ECO:0000256" key="1">
    <source>
        <dbReference type="SAM" id="MobiDB-lite"/>
    </source>
</evidence>
<dbReference type="EMBL" id="PVWG01000002">
    <property type="protein sequence ID" value="PSB21669.1"/>
    <property type="molecule type" value="Genomic_DNA"/>
</dbReference>